<feature type="compositionally biased region" description="Polar residues" evidence="1">
    <location>
        <begin position="177"/>
        <end position="192"/>
    </location>
</feature>
<evidence type="ECO:0000256" key="1">
    <source>
        <dbReference type="SAM" id="MobiDB-lite"/>
    </source>
</evidence>
<dbReference type="GO" id="GO:0098793">
    <property type="term" value="C:presynapse"/>
    <property type="evidence" value="ECO:0007669"/>
    <property type="project" value="GOC"/>
</dbReference>
<dbReference type="PANTHER" id="PTHR10024">
    <property type="entry name" value="SYNAPTOTAGMIN"/>
    <property type="match status" value="1"/>
</dbReference>
<dbReference type="Proteomes" id="UP001152320">
    <property type="component" value="Chromosome 14"/>
</dbReference>
<dbReference type="GO" id="GO:0048791">
    <property type="term" value="P:calcium ion-regulated exocytosis of neurotransmitter"/>
    <property type="evidence" value="ECO:0007669"/>
    <property type="project" value="TreeGrafter"/>
</dbReference>
<reference evidence="3" key="1">
    <citation type="submission" date="2021-10" db="EMBL/GenBank/DDBJ databases">
        <title>Tropical sea cucumber genome reveals ecological adaptation and Cuvierian tubules defense mechanism.</title>
        <authorList>
            <person name="Chen T."/>
        </authorList>
    </citation>
    <scope>NUCLEOTIDE SEQUENCE</scope>
    <source>
        <strain evidence="3">Nanhai2018</strain>
        <tissue evidence="3">Muscle</tissue>
    </source>
</reference>
<protein>
    <submittedName>
        <fullName evidence="3">Synaptotagmin-3</fullName>
    </submittedName>
</protein>
<organism evidence="3 4">
    <name type="scientific">Holothuria leucospilota</name>
    <name type="common">Black long sea cucumber</name>
    <name type="synonym">Mertensiothuria leucospilota</name>
    <dbReference type="NCBI Taxonomy" id="206669"/>
    <lineage>
        <taxon>Eukaryota</taxon>
        <taxon>Metazoa</taxon>
        <taxon>Echinodermata</taxon>
        <taxon>Eleutherozoa</taxon>
        <taxon>Echinozoa</taxon>
        <taxon>Holothuroidea</taxon>
        <taxon>Aspidochirotacea</taxon>
        <taxon>Aspidochirotida</taxon>
        <taxon>Holothuriidae</taxon>
        <taxon>Holothuria</taxon>
    </lineage>
</organism>
<dbReference type="Pfam" id="PF00168">
    <property type="entry name" value="C2"/>
    <property type="match status" value="2"/>
</dbReference>
<accession>A0A9Q1H0V6</accession>
<dbReference type="OrthoDB" id="9947256at2759"/>
<dbReference type="GO" id="GO:0001786">
    <property type="term" value="F:phosphatidylserine binding"/>
    <property type="evidence" value="ECO:0007669"/>
    <property type="project" value="TreeGrafter"/>
</dbReference>
<gene>
    <name evidence="3" type="ORF">HOLleu_28436</name>
</gene>
<keyword evidence="4" id="KW-1185">Reference proteome</keyword>
<evidence type="ECO:0000259" key="2">
    <source>
        <dbReference type="PROSITE" id="PS50004"/>
    </source>
</evidence>
<dbReference type="GO" id="GO:0000149">
    <property type="term" value="F:SNARE binding"/>
    <property type="evidence" value="ECO:0007669"/>
    <property type="project" value="TreeGrafter"/>
</dbReference>
<dbReference type="GO" id="GO:0030276">
    <property type="term" value="F:clathrin binding"/>
    <property type="evidence" value="ECO:0007669"/>
    <property type="project" value="TreeGrafter"/>
</dbReference>
<dbReference type="GO" id="GO:0030424">
    <property type="term" value="C:axon"/>
    <property type="evidence" value="ECO:0007669"/>
    <property type="project" value="TreeGrafter"/>
</dbReference>
<dbReference type="Gene3D" id="2.60.40.150">
    <property type="entry name" value="C2 domain"/>
    <property type="match status" value="2"/>
</dbReference>
<feature type="region of interest" description="Disordered" evidence="1">
    <location>
        <begin position="170"/>
        <end position="194"/>
    </location>
</feature>
<dbReference type="GO" id="GO:0005886">
    <property type="term" value="C:plasma membrane"/>
    <property type="evidence" value="ECO:0007669"/>
    <property type="project" value="TreeGrafter"/>
</dbReference>
<dbReference type="PROSITE" id="PS50004">
    <property type="entry name" value="C2"/>
    <property type="match status" value="2"/>
</dbReference>
<evidence type="ECO:0000313" key="4">
    <source>
        <dbReference type="Proteomes" id="UP001152320"/>
    </source>
</evidence>
<comment type="caution">
    <text evidence="3">The sequence shown here is derived from an EMBL/GenBank/DDBJ whole genome shotgun (WGS) entry which is preliminary data.</text>
</comment>
<dbReference type="EMBL" id="JAIZAY010000014">
    <property type="protein sequence ID" value="KAJ8029113.1"/>
    <property type="molecule type" value="Genomic_DNA"/>
</dbReference>
<feature type="domain" description="C2" evidence="2">
    <location>
        <begin position="418"/>
        <end position="563"/>
    </location>
</feature>
<dbReference type="GO" id="GO:0070382">
    <property type="term" value="C:exocytic vesicle"/>
    <property type="evidence" value="ECO:0007669"/>
    <property type="project" value="TreeGrafter"/>
</dbReference>
<evidence type="ECO:0000313" key="3">
    <source>
        <dbReference type="EMBL" id="KAJ8029113.1"/>
    </source>
</evidence>
<dbReference type="InterPro" id="IPR000008">
    <property type="entry name" value="C2_dom"/>
</dbReference>
<dbReference type="SUPFAM" id="SSF49562">
    <property type="entry name" value="C2 domain (Calcium/lipid-binding domain, CaLB)"/>
    <property type="match status" value="2"/>
</dbReference>
<dbReference type="GO" id="GO:0005509">
    <property type="term" value="F:calcium ion binding"/>
    <property type="evidence" value="ECO:0007669"/>
    <property type="project" value="TreeGrafter"/>
</dbReference>
<dbReference type="InterPro" id="IPR035892">
    <property type="entry name" value="C2_domain_sf"/>
</dbReference>
<dbReference type="AlphaFoldDB" id="A0A9Q1H0V6"/>
<feature type="domain" description="C2" evidence="2">
    <location>
        <begin position="290"/>
        <end position="415"/>
    </location>
</feature>
<dbReference type="CDD" id="cd00276">
    <property type="entry name" value="C2B_Synaptotagmin"/>
    <property type="match status" value="1"/>
</dbReference>
<proteinExistence type="predicted"/>
<dbReference type="GO" id="GO:0006906">
    <property type="term" value="P:vesicle fusion"/>
    <property type="evidence" value="ECO:0007669"/>
    <property type="project" value="TreeGrafter"/>
</dbReference>
<dbReference type="PANTHER" id="PTHR10024:SF344">
    <property type="entry name" value="SYNAPTOTAGMIN-7"/>
    <property type="match status" value="1"/>
</dbReference>
<dbReference type="GO" id="GO:0005544">
    <property type="term" value="F:calcium-dependent phospholipid binding"/>
    <property type="evidence" value="ECO:0007669"/>
    <property type="project" value="TreeGrafter"/>
</dbReference>
<sequence length="571" mass="64868">MKSTADDASNSSCERKNIKHWSCPVITPKCVPSFEIPRRPKSKDGSCMSPLFSRRRTESLDLIPTSSSCCKPQLKRRNTLSDPRMTGINSNDPGYDLSLSLKHTPHGTTPYGFPTITVSPTTTRKESLFHESTRSCLHHRGSYPTKNHSSINDFQDCWQYLSRSRCDSGISEDSDISFPTTPKSRTSTFSSISEDENPFKKVPCNVATRQRKFSCSTEETNLNDWGYSSESTTPEGSSPLLTTRRFSANTVCSQANRERKSTSTVKETERLELLKQLHALCAKQKSGFLDMGEIEYWLKYDFARQTLKVLVLRAENVGGRSSSDKVNTYVKVILRTDVAISQQTRVVKHTRDPIFDQELTFPLEPVDVHFATLEVRVYRQKKLTNVLGGQIFLGMVSNELQSLIVCPTKQIREDLQEEPEEEHDPVRMNLSVCYKPLRQKLEVTVVKVADLPRSNFLALPDTEVKVKITQISNGELTSKTFRTKTKRWNTNPVFKEAFSVPVSDIQNLRDGLSVTCTVVCQDHLRKRRSYGKVGLGLLSTQESEREHWKEVLKNPGYPLNRWHNLVEEKGT</sequence>
<dbReference type="SMART" id="SM00239">
    <property type="entry name" value="C2"/>
    <property type="match status" value="2"/>
</dbReference>
<name>A0A9Q1H0V6_HOLLE</name>